<evidence type="ECO:0000256" key="6">
    <source>
        <dbReference type="ARBA" id="ARBA00023180"/>
    </source>
</evidence>
<evidence type="ECO:0000313" key="10">
    <source>
        <dbReference type="EMBL" id="KAF2662065.1"/>
    </source>
</evidence>
<dbReference type="PANTHER" id="PTHR34992:SF10">
    <property type="entry name" value="COPPER ACQUISITION FACTOR BIM1-LIKE DOMAIN-CONTAINING PROTEIN"/>
    <property type="match status" value="1"/>
</dbReference>
<evidence type="ECO:0000256" key="3">
    <source>
        <dbReference type="ARBA" id="ARBA00022622"/>
    </source>
</evidence>
<keyword evidence="6" id="KW-0325">Glycoprotein</keyword>
<evidence type="ECO:0000256" key="1">
    <source>
        <dbReference type="ARBA" id="ARBA00004609"/>
    </source>
</evidence>
<proteinExistence type="predicted"/>
<keyword evidence="7" id="KW-0449">Lipoprotein</keyword>
<feature type="non-terminal residue" evidence="10">
    <location>
        <position position="210"/>
    </location>
</feature>
<evidence type="ECO:0000259" key="9">
    <source>
        <dbReference type="Pfam" id="PF20238"/>
    </source>
</evidence>
<keyword evidence="4 8" id="KW-0732">Signal</keyword>
<sequence>FSPRISILISAVFVEAHTIITYPGWRGNNLGANGSIADTNGLGVGDTGGALVYPYGMQWIYPCGGLPISQNRTKWPVTGGAIAVSPGMSAGHSTALIYINLGVGSTPGNYSMQMGYSPFEIAGPSDNGYNGHFCLPQIPLPAGSYTPSVGDEATIQVVEAAKHGAALYSCVDIVFADAADVAEINQTNCFNSTDPDTRVEFGFINSSLDS</sequence>
<dbReference type="GO" id="GO:0005886">
    <property type="term" value="C:plasma membrane"/>
    <property type="evidence" value="ECO:0007669"/>
    <property type="project" value="UniProtKB-SubCell"/>
</dbReference>
<comment type="subcellular location">
    <subcellularLocation>
        <location evidence="1">Cell membrane</location>
        <topology evidence="1">Lipid-anchor</topology>
        <topology evidence="1">GPI-anchor</topology>
    </subcellularLocation>
</comment>
<name>A0A6A6TPR5_9PLEO</name>
<keyword evidence="3" id="KW-0336">GPI-anchor</keyword>
<evidence type="ECO:0000313" key="11">
    <source>
        <dbReference type="Proteomes" id="UP000799324"/>
    </source>
</evidence>
<keyword evidence="11" id="KW-1185">Reference proteome</keyword>
<dbReference type="PANTHER" id="PTHR34992">
    <property type="entry name" value="HYPHAL ANASTAMOSIS-7 PROTEIN"/>
    <property type="match status" value="1"/>
</dbReference>
<keyword evidence="2" id="KW-1003">Cell membrane</keyword>
<evidence type="ECO:0000256" key="2">
    <source>
        <dbReference type="ARBA" id="ARBA00022475"/>
    </source>
</evidence>
<dbReference type="AlphaFoldDB" id="A0A6A6TPR5"/>
<dbReference type="Proteomes" id="UP000799324">
    <property type="component" value="Unassembled WGS sequence"/>
</dbReference>
<evidence type="ECO:0000256" key="4">
    <source>
        <dbReference type="ARBA" id="ARBA00022729"/>
    </source>
</evidence>
<accession>A0A6A6TPR5</accession>
<dbReference type="CDD" id="cd21176">
    <property type="entry name" value="LPMO_auxiliary-like"/>
    <property type="match status" value="1"/>
</dbReference>
<organism evidence="10 11">
    <name type="scientific">Lophiostoma macrostomum CBS 122681</name>
    <dbReference type="NCBI Taxonomy" id="1314788"/>
    <lineage>
        <taxon>Eukaryota</taxon>
        <taxon>Fungi</taxon>
        <taxon>Dikarya</taxon>
        <taxon>Ascomycota</taxon>
        <taxon>Pezizomycotina</taxon>
        <taxon>Dothideomycetes</taxon>
        <taxon>Pleosporomycetidae</taxon>
        <taxon>Pleosporales</taxon>
        <taxon>Lophiostomataceae</taxon>
        <taxon>Lophiostoma</taxon>
    </lineage>
</organism>
<feature type="domain" description="Copper acquisition factor BIM1-like" evidence="9">
    <location>
        <begin position="16"/>
        <end position="194"/>
    </location>
</feature>
<gene>
    <name evidence="10" type="ORF">K491DRAFT_575088</name>
</gene>
<feature type="chain" id="PRO_5025551416" description="Copper acquisition factor BIM1-like domain-containing protein" evidence="8">
    <location>
        <begin position="17"/>
        <end position="210"/>
    </location>
</feature>
<dbReference type="InterPro" id="IPR046530">
    <property type="entry name" value="BIM1-like_dom"/>
</dbReference>
<reference evidence="10" key="1">
    <citation type="journal article" date="2020" name="Stud. Mycol.">
        <title>101 Dothideomycetes genomes: a test case for predicting lifestyles and emergence of pathogens.</title>
        <authorList>
            <person name="Haridas S."/>
            <person name="Albert R."/>
            <person name="Binder M."/>
            <person name="Bloem J."/>
            <person name="Labutti K."/>
            <person name="Salamov A."/>
            <person name="Andreopoulos B."/>
            <person name="Baker S."/>
            <person name="Barry K."/>
            <person name="Bills G."/>
            <person name="Bluhm B."/>
            <person name="Cannon C."/>
            <person name="Castanera R."/>
            <person name="Culley D."/>
            <person name="Daum C."/>
            <person name="Ezra D."/>
            <person name="Gonzalez J."/>
            <person name="Henrissat B."/>
            <person name="Kuo A."/>
            <person name="Liang C."/>
            <person name="Lipzen A."/>
            <person name="Lutzoni F."/>
            <person name="Magnuson J."/>
            <person name="Mondo S."/>
            <person name="Nolan M."/>
            <person name="Ohm R."/>
            <person name="Pangilinan J."/>
            <person name="Park H.-J."/>
            <person name="Ramirez L."/>
            <person name="Alfaro M."/>
            <person name="Sun H."/>
            <person name="Tritt A."/>
            <person name="Yoshinaga Y."/>
            <person name="Zwiers L.-H."/>
            <person name="Turgeon B."/>
            <person name="Goodwin S."/>
            <person name="Spatafora J."/>
            <person name="Crous P."/>
            <person name="Grigoriev I."/>
        </authorList>
    </citation>
    <scope>NUCLEOTIDE SEQUENCE</scope>
    <source>
        <strain evidence="10">CBS 122681</strain>
    </source>
</reference>
<dbReference type="EMBL" id="MU004291">
    <property type="protein sequence ID" value="KAF2662065.1"/>
    <property type="molecule type" value="Genomic_DNA"/>
</dbReference>
<feature type="signal peptide" evidence="8">
    <location>
        <begin position="1"/>
        <end position="16"/>
    </location>
</feature>
<keyword evidence="5" id="KW-0472">Membrane</keyword>
<dbReference type="GO" id="GO:0098552">
    <property type="term" value="C:side of membrane"/>
    <property type="evidence" value="ECO:0007669"/>
    <property type="project" value="UniProtKB-KW"/>
</dbReference>
<evidence type="ECO:0000256" key="7">
    <source>
        <dbReference type="ARBA" id="ARBA00023288"/>
    </source>
</evidence>
<dbReference type="InterPro" id="IPR046936">
    <property type="entry name" value="BIM1-like"/>
</dbReference>
<protein>
    <recommendedName>
        <fullName evidence="9">Copper acquisition factor BIM1-like domain-containing protein</fullName>
    </recommendedName>
</protein>
<evidence type="ECO:0000256" key="5">
    <source>
        <dbReference type="ARBA" id="ARBA00023136"/>
    </source>
</evidence>
<evidence type="ECO:0000256" key="8">
    <source>
        <dbReference type="SAM" id="SignalP"/>
    </source>
</evidence>
<dbReference type="Pfam" id="PF20238">
    <property type="entry name" value="BIM1-like_dom"/>
    <property type="match status" value="1"/>
</dbReference>
<feature type="non-terminal residue" evidence="10">
    <location>
        <position position="1"/>
    </location>
</feature>
<dbReference type="OrthoDB" id="5329488at2759"/>